<feature type="compositionally biased region" description="Low complexity" evidence="1">
    <location>
        <begin position="26"/>
        <end position="59"/>
    </location>
</feature>
<feature type="signal peptide" evidence="2">
    <location>
        <begin position="1"/>
        <end position="25"/>
    </location>
</feature>
<evidence type="ECO:0000313" key="4">
    <source>
        <dbReference type="Proteomes" id="UP001221686"/>
    </source>
</evidence>
<comment type="caution">
    <text evidence="3">The sequence shown here is derived from an EMBL/GenBank/DDBJ whole genome shotgun (WGS) entry which is preliminary data.</text>
</comment>
<proteinExistence type="predicted"/>
<evidence type="ECO:0000256" key="2">
    <source>
        <dbReference type="SAM" id="SignalP"/>
    </source>
</evidence>
<dbReference type="PROSITE" id="PS51257">
    <property type="entry name" value="PROKAR_LIPOPROTEIN"/>
    <property type="match status" value="1"/>
</dbReference>
<dbReference type="RefSeq" id="WP_272091979.1">
    <property type="nucleotide sequence ID" value="NZ_JAQNDL010000005.1"/>
</dbReference>
<dbReference type="Proteomes" id="UP001221686">
    <property type="component" value="Unassembled WGS sequence"/>
</dbReference>
<accession>A0ABT5EER7</accession>
<dbReference type="EMBL" id="JAQNDL010000005">
    <property type="protein sequence ID" value="MDC0723438.1"/>
    <property type="molecule type" value="Genomic_DNA"/>
</dbReference>
<feature type="region of interest" description="Disordered" evidence="1">
    <location>
        <begin position="26"/>
        <end position="67"/>
    </location>
</feature>
<keyword evidence="4" id="KW-1185">Reference proteome</keyword>
<organism evidence="3 4">
    <name type="scientific">Nannocystis bainbridge</name>
    <dbReference type="NCBI Taxonomy" id="2995303"/>
    <lineage>
        <taxon>Bacteria</taxon>
        <taxon>Pseudomonadati</taxon>
        <taxon>Myxococcota</taxon>
        <taxon>Polyangia</taxon>
        <taxon>Nannocystales</taxon>
        <taxon>Nannocystaceae</taxon>
        <taxon>Nannocystis</taxon>
    </lineage>
</organism>
<feature type="chain" id="PRO_5046626111" description="Lipoprotein" evidence="2">
    <location>
        <begin position="26"/>
        <end position="196"/>
    </location>
</feature>
<protein>
    <recommendedName>
        <fullName evidence="5">Lipoprotein</fullName>
    </recommendedName>
</protein>
<gene>
    <name evidence="3" type="ORF">POL25_41540</name>
</gene>
<keyword evidence="2" id="KW-0732">Signal</keyword>
<evidence type="ECO:0000256" key="1">
    <source>
        <dbReference type="SAM" id="MobiDB-lite"/>
    </source>
</evidence>
<evidence type="ECO:0008006" key="5">
    <source>
        <dbReference type="Google" id="ProtNLM"/>
    </source>
</evidence>
<name>A0ABT5EER7_9BACT</name>
<evidence type="ECO:0000313" key="3">
    <source>
        <dbReference type="EMBL" id="MDC0723438.1"/>
    </source>
</evidence>
<reference evidence="3 4" key="1">
    <citation type="submission" date="2022-11" db="EMBL/GenBank/DDBJ databases">
        <title>Minimal conservation of predation-associated metabolite biosynthetic gene clusters underscores biosynthetic potential of Myxococcota including descriptions for ten novel species: Archangium lansinium sp. nov., Myxococcus landrumus sp. nov., Nannocystis bai.</title>
        <authorList>
            <person name="Ahearne A."/>
            <person name="Stevens C."/>
            <person name="Dowd S."/>
        </authorList>
    </citation>
    <scope>NUCLEOTIDE SEQUENCE [LARGE SCALE GENOMIC DNA]</scope>
    <source>
        <strain evidence="3 4">BB15-2</strain>
    </source>
</reference>
<sequence>MKRSTFARTAPCLTLVLALACQPDAADSTTDGASDSTTLATTGTDTDAPTTTETTSDEAQPAPCDGIPPALASGGAVAVAVMDAPDEISVQLSDDAITCAENEPTLTCKGDWFLRINLPLAVQTPGNYALSDLSTLALTGVEECNSSTGGNLKGTLQIVSVDEVEVTARLCNLEGAWADANPTVAADFSFVAPRCP</sequence>